<feature type="repeat" description="Filamin" evidence="3">
    <location>
        <begin position="1409"/>
        <end position="1442"/>
    </location>
</feature>
<dbReference type="Proteomes" id="UP001141327">
    <property type="component" value="Unassembled WGS sequence"/>
</dbReference>
<dbReference type="PANTHER" id="PTHR13037">
    <property type="entry name" value="FORMIN"/>
    <property type="match status" value="1"/>
</dbReference>
<reference evidence="7" key="1">
    <citation type="journal article" date="2022" name="bioRxiv">
        <title>Genomics of Preaxostyla Flagellates Illuminates Evolutionary Transitions and the Path Towards Mitochondrial Loss.</title>
        <authorList>
            <person name="Novak L.V.F."/>
            <person name="Treitli S.C."/>
            <person name="Pyrih J."/>
            <person name="Halakuc P."/>
            <person name="Pipaliya S.V."/>
            <person name="Vacek V."/>
            <person name="Brzon O."/>
            <person name="Soukal P."/>
            <person name="Eme L."/>
            <person name="Dacks J.B."/>
            <person name="Karnkowska A."/>
            <person name="Elias M."/>
            <person name="Hampl V."/>
        </authorList>
    </citation>
    <scope>NUCLEOTIDE SEQUENCE</scope>
    <source>
        <strain evidence="7">RCP-MX</strain>
    </source>
</reference>
<feature type="domain" description="EGF-like" evidence="6">
    <location>
        <begin position="2921"/>
        <end position="2959"/>
    </location>
</feature>
<accession>A0ABQ8UFL3</accession>
<dbReference type="PROSITE" id="PS50194">
    <property type="entry name" value="FILAMIN_REPEAT"/>
    <property type="match status" value="2"/>
</dbReference>
<organism evidence="7 8">
    <name type="scientific">Paratrimastix pyriformis</name>
    <dbReference type="NCBI Taxonomy" id="342808"/>
    <lineage>
        <taxon>Eukaryota</taxon>
        <taxon>Metamonada</taxon>
        <taxon>Preaxostyla</taxon>
        <taxon>Paratrimastigidae</taxon>
        <taxon>Paratrimastix</taxon>
    </lineage>
</organism>
<dbReference type="PANTHER" id="PTHR13037:SF24">
    <property type="entry name" value="POLYCOMB PROTEIN PCL-RELATED"/>
    <property type="match status" value="1"/>
</dbReference>
<evidence type="ECO:0000256" key="4">
    <source>
        <dbReference type="SAM" id="MobiDB-lite"/>
    </source>
</evidence>
<feature type="disulfide bond" evidence="2">
    <location>
        <begin position="2949"/>
        <end position="2958"/>
    </location>
</feature>
<feature type="chain" id="PRO_5046146337" description="EGF-like domain-containing protein" evidence="5">
    <location>
        <begin position="18"/>
        <end position="3614"/>
    </location>
</feature>
<evidence type="ECO:0000256" key="3">
    <source>
        <dbReference type="PROSITE-ProRule" id="PRU00087"/>
    </source>
</evidence>
<feature type="compositionally biased region" description="Low complexity" evidence="4">
    <location>
        <begin position="3555"/>
        <end position="3575"/>
    </location>
</feature>
<dbReference type="InterPro" id="IPR014756">
    <property type="entry name" value="Ig_E-set"/>
</dbReference>
<feature type="disulfide bond" evidence="2">
    <location>
        <begin position="2988"/>
        <end position="2997"/>
    </location>
</feature>
<feature type="domain" description="EGF-like" evidence="6">
    <location>
        <begin position="2961"/>
        <end position="2998"/>
    </location>
</feature>
<dbReference type="PROSITE" id="PS01186">
    <property type="entry name" value="EGF_2"/>
    <property type="match status" value="2"/>
</dbReference>
<comment type="caution">
    <text evidence="2">Lacks conserved residue(s) required for the propagation of feature annotation.</text>
</comment>
<feature type="region of interest" description="Disordered" evidence="4">
    <location>
        <begin position="3545"/>
        <end position="3614"/>
    </location>
</feature>
<feature type="region of interest" description="Disordered" evidence="4">
    <location>
        <begin position="3330"/>
        <end position="3375"/>
    </location>
</feature>
<dbReference type="InterPro" id="IPR013783">
    <property type="entry name" value="Ig-like_fold"/>
</dbReference>
<evidence type="ECO:0000256" key="2">
    <source>
        <dbReference type="PROSITE-ProRule" id="PRU00076"/>
    </source>
</evidence>
<dbReference type="EMBL" id="JAPMOS010000081">
    <property type="protein sequence ID" value="KAJ4456124.1"/>
    <property type="molecule type" value="Genomic_DNA"/>
</dbReference>
<dbReference type="SUPFAM" id="SSF81296">
    <property type="entry name" value="E set domains"/>
    <property type="match status" value="1"/>
</dbReference>
<feature type="repeat" description="Filamin" evidence="3">
    <location>
        <begin position="2013"/>
        <end position="2052"/>
    </location>
</feature>
<dbReference type="CDD" id="cd00054">
    <property type="entry name" value="EGF_CA"/>
    <property type="match status" value="1"/>
</dbReference>
<keyword evidence="2" id="KW-0245">EGF-like domain</keyword>
<gene>
    <name evidence="7" type="ORF">PAPYR_8761</name>
</gene>
<protein>
    <recommendedName>
        <fullName evidence="6">EGF-like domain-containing protein</fullName>
    </recommendedName>
</protein>
<evidence type="ECO:0000313" key="8">
    <source>
        <dbReference type="Proteomes" id="UP001141327"/>
    </source>
</evidence>
<feature type="signal peptide" evidence="5">
    <location>
        <begin position="1"/>
        <end position="17"/>
    </location>
</feature>
<name>A0ABQ8UFL3_9EUKA</name>
<feature type="compositionally biased region" description="Pro residues" evidence="4">
    <location>
        <begin position="3334"/>
        <end position="3349"/>
    </location>
</feature>
<dbReference type="InterPro" id="IPR000742">
    <property type="entry name" value="EGF"/>
</dbReference>
<dbReference type="PROSITE" id="PS50026">
    <property type="entry name" value="EGF_3"/>
    <property type="match status" value="2"/>
</dbReference>
<dbReference type="InterPro" id="IPR017868">
    <property type="entry name" value="Filamin/ABP280_repeat-like"/>
</dbReference>
<keyword evidence="2" id="KW-1015">Disulfide bond</keyword>
<proteinExistence type="predicted"/>
<dbReference type="Gene3D" id="2.10.25.10">
    <property type="entry name" value="Laminin"/>
    <property type="match status" value="1"/>
</dbReference>
<keyword evidence="8" id="KW-1185">Reference proteome</keyword>
<comment type="caution">
    <text evidence="7">The sequence shown here is derived from an EMBL/GenBank/DDBJ whole genome shotgun (WGS) entry which is preliminary data.</text>
</comment>
<evidence type="ECO:0000259" key="6">
    <source>
        <dbReference type="PROSITE" id="PS50026"/>
    </source>
</evidence>
<keyword evidence="5" id="KW-0732">Signal</keyword>
<evidence type="ECO:0000256" key="5">
    <source>
        <dbReference type="SAM" id="SignalP"/>
    </source>
</evidence>
<dbReference type="Gene3D" id="2.60.40.10">
    <property type="entry name" value="Immunoglobulins"/>
    <property type="match status" value="8"/>
</dbReference>
<keyword evidence="1" id="KW-0945">Host-virus interaction</keyword>
<dbReference type="PROSITE" id="PS00022">
    <property type="entry name" value="EGF_1"/>
    <property type="match status" value="2"/>
</dbReference>
<evidence type="ECO:0000256" key="1">
    <source>
        <dbReference type="ARBA" id="ARBA00022581"/>
    </source>
</evidence>
<dbReference type="SMART" id="SM00181">
    <property type="entry name" value="EGF"/>
    <property type="match status" value="2"/>
</dbReference>
<sequence>MRLAVLIFLCLFSRAFSALDPTKTSANIPTTHPANTWLTFYFTPRDSSGNAISADEAYNFHAYYMNMLNCASSDFSVSSSGGQYKADSPTYLVLSVTYMIHVQYKGIELAGSPSEVRLYSPATGASWASVSSMPSGTQAPGYTWTWSGSMRNSYGATQTCCSAQASQFTATFTSATNVLYATVSCQSGSLKYQFSTTVAGIYTVRVMFQGADLSGSPATNAITVTPAQVQIMVEARWLLTCASLLGGALNAYTGTVTRSSTGVATSATCGACSGSYYLLVITPTLAGTHVSRAMIGGTEISGSGTTSFEVTPAPANAGAVSFSGAPSPVTAGSTYTLTMLVNDIYGNNVPCASPAQAASLFTILWSGIALTSGFTWSCSGSNYVATGQPQTAGTFPIDMMVSGTLQTAQSAISLTVDPAAASATGCMFYGPTSVTAGDPYALTVLGFDVYGNAVPCSSTVLASNPFVATWAGDHITGDTWSCTADSPALFQTVFTKSTVGTYAVGLKVSGTAASQAALPVNIVAGPIVASTSVLTNPSSATACAPYTLTITAKDAYSNPVACASGTASTIFVVTWEGDVPSDLAWDCDSSQFRAQFTPRTPGTWELDVQRSGVTVGYNVPSPFSIPTVIGTPSASDTTYALSATSLTAGQPLTITTTVRDGCSNVLACTAPTAATTVALVWSGAAVTPSWSCSDGNDFVALISPTQAGDHTLGVTLGGTGVSTGNKTVQVVPGPVVAPQSSWIAPLTGTACTPYATTVRARDQFSNEVLCIDPSTAPSLFDLSWVGVTPSDLAWSCDITGGFVATFTPRVVGTQWINMTRAGVSPALTIGSSFNVPRQVTFQIGTLSANTTTYAPSSTTLTAGDTITLTATARDPCLNVLFCTEANKATVLSVAWGTDGGAPADLVWSCLAGTPTQFQASWAPTDAGMYDMAMMIAGGGTLSPGNVTVVVNPGPISAGDSTLVAASTTTAGLPYTATVHATDSHGNQVACTEATKASAIAVRWAGTVPTGIGWACTGDGDFRATWTPIQAAQYALIVELDWSGLAIDAFDVRVRPGPPSILTTLHIAAPLVPAGTPYPVLLAPRDAYDNPIPCSDLLPLPASLGLLWNGTLPPGLRLSCLAGGHRSLAAAGWHEHGVASEADGSWALGAGTATRVFVWVMPDPADPPSALVVQVRDAAGNETSQFYWGPYSPATTGPTPPRQGPLPTPGIWTRLVFQPPASFGALAEIRFRLLGGRAAFGPVGNLSDSMAGDGTAGPQTWFACLPTPPGTDHAWEGLAGSELMHPFAAGLPVGCGGGPAASGLEDVGAILAEVDVTAAGPARAALVVGGVAGPEWNLTVVPGNYDPARATYTARPSATTAGAPYTTTVTARDAYGNLVPCSNATAGAVFALTWDGAAPADLTWSCNGTTFVATFSPTLAGDHVVNLTCEGAPVPGGVVAVTIAPASPTVPTSAFLAAPSTVAGRPYLVLVALRDPYANPWPCPLPLPSQPLVPQLLWNGTAATDLGLGWSCASGGLRSPPAPALTAGWSFGNATANPLRAAGPSDRLAMWVYLHPASPPSHICLADAGMAAVGPACWHAAGNVSSPPLAQARTLGELPPPGSWQRVDVSAARLGIDGRNVTDWSVQVFGGQAALGPTGLLSTAPAPWFECSVPQGATITTTSGPASAGWATLASFELLDPFAAPGTTGMAGDPVGCGQSPIFMAQFTPTRTGRVSLRLAAPAANWAQEDDWVTVVPAPCQAATSEVPPVAGPTTAGAPYTTTVTARDAYGNLVPCSNATAGAVFDLTWDGAAPADLIWSCNGTAFVATFSPTLAGPHYLTVTRATDGCTVATGGAQTVTVVPAPSDPAQASINSAPPVIVAGDPDCTSLTARDAYGNLVPCSNATAADTFDLAWDGAAPADLTWSCNGTAFVATFSPTLAGPHNLTVTGAGAVAGLVPGAHDLDIVVVPAPTVAATSSLVQPPVTTAGAPYTTTVTARDAYGNLVPCSNATAGATFGLAWDGAAPADLTWSCNGTAFAATFSPTLAGPHNLTVTFGADRVAPAESGPVMIVLPGQILRVIPSCEYHSKLSSHPAHRIPIQNFPAPGAGNHVSARGQSASNPAHCILSPPMSPTTAGAPYTTTVTARDVYGNLVPCSNATAGATFDLTWDGAAPADLTWSCNATTGDFLATFSPTLAGPHNLTVTGAGAIAGVVPGAHAVAIVVVPAPVSGPECEFAPPLAGSTTAGAPYTTTVTARDAYGNLVPCSNATVGATFALAWDGAAPADLTWSCNGTAFLATLSPTLAGPHNLTVTGAADGVLVGQNGMVAVTVVPGPECNPQWNRILHPVWDASQSSIRPASTWTTAGAPYTTTVTSRDAYGNLVPCSNATAAGTFALTWDGAAPADLTWSCNGTAFLATFSPTLAGPHNLTLTGATDGTLIHNGSRVTVVVPAAVSGPECEFAPPLAGSTTAGAPYTTTVTARDAYGNLVPCSNATAGATFALTWDGAAPADLTWSCNGTAFVATFSPTLAGPHNLTVTVLPPGDMGWIENVRTRVGVQPACIDPGSSLTQFNTTAIQGTPHTTTVMARDAYGNLVPCSNATVGATFGLAWDGAAPADLTWSCNGTAFVATFSPVDDANHTLRVATLVDGRNVTGGSNVQVTVVPARIHRRSLHTGIDTTILFCLCLRVQPEYIDDLSRIDTTILFILATGILTAKADRPSALVFTRVALTSTNPAAHWARPGDWLCLNLTANLPLMGPPSLLLAGEPVLATGAGTHWSAARQLGPTDPEGPLGFAVTAAWDRTGRVALAARPVINCTAQEAEQCRIVYDRTAPRLEEVVFTSSNVNPRIASPGDTVALRFIASETLQYSIDNGSRPAVSIADRPAVVRPLTADLRAFAAEVTLAVWDPLGPVAFAVDNLWDPAGNPGQPASNATQGPSVIFYGSACTIDADCGPPGGRCVPNGLVFVCRCPPGWSGPQCQVLEGNCTSDADCQHSGRCLGAPPARNCTCELGWAGSQCQDQVDDVFYCHTDPECRLAGDKGATCAANETAVAADAGGWRAVRVWTCRCSEGVKGGGTSGQACTPNSLGWLVPVVAGPAHGLVIVPAAFINATSSPTTVSGIIASNPLIHSPKSPSPLTIENPEGLPDDLNPVFDFAEGDLPAGGDPGLVVASTAGERHFAASDGDLGMVVASAAGARQSAVSDLVRDALALPKPPTAARGRAARPRLAALSPAPEGLPSAVVTVDDLASALPTLVPNAAAAQSDGHATVEAALLGAYSPRLSPQGVGLAALQMAASCDDDEKPAAGNDEELERLRVPAADPPKDHHTAAGGEGPAPIRLLLQQLMAKAHSSWLPGRPPVPSPPTEPPQGPAPMARDPTLKQSDTQLLPPPAQPPQRRALGSLALSLLALPTAHSPPPPAFEPKHQLPAPESSALLALLEPLPSPPPPPFEAAPTSNHRPAAPLLVPWEPLPPARNSPPPVTQADPGELAAFLRLPARGAVVTAAPPQVSLLPALTLADTTASPPANTENAVTAPALVADGVDDDDGNSLSRTIGLRLVGPHPAAVHSPSLRRLERPAQPSSSSPRLALAPSRLLAPDVPSSVAPALTMRSNDDGDENVAAPDRTPQEIVGTAVSV</sequence>
<evidence type="ECO:0000313" key="7">
    <source>
        <dbReference type="EMBL" id="KAJ4456124.1"/>
    </source>
</evidence>